<dbReference type="PROSITE" id="PS50113">
    <property type="entry name" value="PAC"/>
    <property type="match status" value="1"/>
</dbReference>
<dbReference type="Pfam" id="PF00563">
    <property type="entry name" value="EAL"/>
    <property type="match status" value="1"/>
</dbReference>
<keyword evidence="1" id="KW-0472">Membrane</keyword>
<dbReference type="FunFam" id="3.30.70.270:FF:000001">
    <property type="entry name" value="Diguanylate cyclase domain protein"/>
    <property type="match status" value="1"/>
</dbReference>
<keyword evidence="1" id="KW-1133">Transmembrane helix</keyword>
<accession>A0A2L2XL67</accession>
<dbReference type="SUPFAM" id="SSF55785">
    <property type="entry name" value="PYP-like sensor domain (PAS domain)"/>
    <property type="match status" value="1"/>
</dbReference>
<dbReference type="PROSITE" id="PS50887">
    <property type="entry name" value="GGDEF"/>
    <property type="match status" value="1"/>
</dbReference>
<dbReference type="Proteomes" id="UP000239549">
    <property type="component" value="Unassembled WGS sequence"/>
</dbReference>
<dbReference type="InterPro" id="IPR035919">
    <property type="entry name" value="EAL_sf"/>
</dbReference>
<evidence type="ECO:0000259" key="3">
    <source>
        <dbReference type="PROSITE" id="PS50113"/>
    </source>
</evidence>
<dbReference type="OrthoDB" id="9762141at2"/>
<keyword evidence="1" id="KW-0812">Transmembrane</keyword>
<dbReference type="AlphaFoldDB" id="A0A2L2XL67"/>
<evidence type="ECO:0000259" key="2">
    <source>
        <dbReference type="PROSITE" id="PS50112"/>
    </source>
</evidence>
<dbReference type="Gene3D" id="3.30.70.270">
    <property type="match status" value="1"/>
</dbReference>
<dbReference type="NCBIfam" id="TIGR00229">
    <property type="entry name" value="sensory_box"/>
    <property type="match status" value="1"/>
</dbReference>
<sequence>MSGLNGSQPDHIIISVMALLATGLFCYCALVFFLKLGRSRRSREAMKLQSTALESAANGIAITDSLGRIVYINGAFSRLTGYAAQAILGKTMSILKSGAQGQAFYQGMWNTILAGKVWRGEIVNRRCDGSLYNEEMTITPVYGKNREINHFIAIKQDVTERKRFEEHLQYLATHDSLTNIPNRYYLEEVLKRAVAKARRGKSSALIFIDLDNFKLVNDTMGHAAGDELLISMANIIKNNLREEDLLARLGGDEFAILLEGVNTDQALAVAEKLRRAVDHDALSSTLRITGFNISISGGIVMVDGTIDHIKLLSDADTALYSAKEAGRNRIVFIRPGEEDAEGAPRVNQLVALIKNALKKDRFILLFQPVVSLRDGKVNHYEALVRLRGDNGEIISPRIFVPAAERFGLMPRIDRWVVENSLIALNKYPGLSLCINISGMSLGDKELLGYIEALIVGNGVEPSRIGFEITETVAVKDLMQS</sequence>
<dbReference type="SUPFAM" id="SSF55073">
    <property type="entry name" value="Nucleotide cyclase"/>
    <property type="match status" value="1"/>
</dbReference>
<dbReference type="CDD" id="cd00130">
    <property type="entry name" value="PAS"/>
    <property type="match status" value="1"/>
</dbReference>
<dbReference type="SMART" id="SM00267">
    <property type="entry name" value="GGDEF"/>
    <property type="match status" value="1"/>
</dbReference>
<dbReference type="SMART" id="SM00086">
    <property type="entry name" value="PAC"/>
    <property type="match status" value="1"/>
</dbReference>
<dbReference type="InterPro" id="IPR000014">
    <property type="entry name" value="PAS"/>
</dbReference>
<dbReference type="CDD" id="cd01948">
    <property type="entry name" value="EAL"/>
    <property type="match status" value="1"/>
</dbReference>
<dbReference type="NCBIfam" id="TIGR00254">
    <property type="entry name" value="GGDEF"/>
    <property type="match status" value="1"/>
</dbReference>
<dbReference type="InterPro" id="IPR000700">
    <property type="entry name" value="PAS-assoc_C"/>
</dbReference>
<dbReference type="PANTHER" id="PTHR44757:SF4">
    <property type="entry name" value="DIGUANYLATE CYCLASE DGCE-RELATED"/>
    <property type="match status" value="1"/>
</dbReference>
<keyword evidence="7" id="KW-1185">Reference proteome</keyword>
<gene>
    <name evidence="6" type="ORF">DCCM_4167</name>
</gene>
<evidence type="ECO:0000256" key="1">
    <source>
        <dbReference type="SAM" id="Phobius"/>
    </source>
</evidence>
<dbReference type="InterPro" id="IPR000160">
    <property type="entry name" value="GGDEF_dom"/>
</dbReference>
<dbReference type="Gene3D" id="3.30.450.20">
    <property type="entry name" value="PAS domain"/>
    <property type="match status" value="1"/>
</dbReference>
<dbReference type="PANTHER" id="PTHR44757">
    <property type="entry name" value="DIGUANYLATE CYCLASE DGCP"/>
    <property type="match status" value="1"/>
</dbReference>
<organism evidence="6 7">
    <name type="scientific">Desulfocucumis palustris</name>
    <dbReference type="NCBI Taxonomy" id="1898651"/>
    <lineage>
        <taxon>Bacteria</taxon>
        <taxon>Bacillati</taxon>
        <taxon>Bacillota</taxon>
        <taxon>Clostridia</taxon>
        <taxon>Eubacteriales</taxon>
        <taxon>Desulfocucumaceae</taxon>
        <taxon>Desulfocucumis</taxon>
    </lineage>
</organism>
<feature type="domain" description="PAC" evidence="3">
    <location>
        <begin position="118"/>
        <end position="170"/>
    </location>
</feature>
<dbReference type="Pfam" id="PF13426">
    <property type="entry name" value="PAS_9"/>
    <property type="match status" value="1"/>
</dbReference>
<feature type="domain" description="GGDEF" evidence="5">
    <location>
        <begin position="201"/>
        <end position="335"/>
    </location>
</feature>
<comment type="caution">
    <text evidence="6">The sequence shown here is derived from an EMBL/GenBank/DDBJ whole genome shotgun (WGS) entry which is preliminary data.</text>
</comment>
<dbReference type="EMBL" id="BFAV01000157">
    <property type="protein sequence ID" value="GBF35046.1"/>
    <property type="molecule type" value="Genomic_DNA"/>
</dbReference>
<evidence type="ECO:0000313" key="7">
    <source>
        <dbReference type="Proteomes" id="UP000239549"/>
    </source>
</evidence>
<dbReference type="SMART" id="SM00052">
    <property type="entry name" value="EAL"/>
    <property type="match status" value="1"/>
</dbReference>
<evidence type="ECO:0000259" key="5">
    <source>
        <dbReference type="PROSITE" id="PS50887"/>
    </source>
</evidence>
<evidence type="ECO:0000259" key="4">
    <source>
        <dbReference type="PROSITE" id="PS50883"/>
    </source>
</evidence>
<dbReference type="InterPro" id="IPR035965">
    <property type="entry name" value="PAS-like_dom_sf"/>
</dbReference>
<dbReference type="Gene3D" id="3.20.20.450">
    <property type="entry name" value="EAL domain"/>
    <property type="match status" value="1"/>
</dbReference>
<dbReference type="InterPro" id="IPR029787">
    <property type="entry name" value="Nucleotide_cyclase"/>
</dbReference>
<dbReference type="SMART" id="SM00091">
    <property type="entry name" value="PAS"/>
    <property type="match status" value="1"/>
</dbReference>
<dbReference type="InterPro" id="IPR001633">
    <property type="entry name" value="EAL_dom"/>
</dbReference>
<dbReference type="Pfam" id="PF00990">
    <property type="entry name" value="GGDEF"/>
    <property type="match status" value="1"/>
</dbReference>
<feature type="domain" description="EAL" evidence="4">
    <location>
        <begin position="346"/>
        <end position="480"/>
    </location>
</feature>
<reference evidence="7" key="1">
    <citation type="submission" date="2018-02" db="EMBL/GenBank/DDBJ databases">
        <title>Genome sequence of Desulfocucumis palustris strain NAW-5.</title>
        <authorList>
            <person name="Watanabe M."/>
            <person name="Kojima H."/>
            <person name="Fukui M."/>
        </authorList>
    </citation>
    <scope>NUCLEOTIDE SEQUENCE [LARGE SCALE GENOMIC DNA]</scope>
    <source>
        <strain evidence="7">NAW-5</strain>
    </source>
</reference>
<dbReference type="InterPro" id="IPR052155">
    <property type="entry name" value="Biofilm_reg_signaling"/>
</dbReference>
<proteinExistence type="predicted"/>
<feature type="transmembrane region" description="Helical" evidence="1">
    <location>
        <begin position="12"/>
        <end position="34"/>
    </location>
</feature>
<name>A0A2L2XL67_9FIRM</name>
<dbReference type="PROSITE" id="PS50883">
    <property type="entry name" value="EAL"/>
    <property type="match status" value="1"/>
</dbReference>
<protein>
    <submittedName>
        <fullName evidence="6">Diguanylate cyclase/phosphodiesterase</fullName>
    </submittedName>
</protein>
<dbReference type="PROSITE" id="PS50112">
    <property type="entry name" value="PAS"/>
    <property type="match status" value="1"/>
</dbReference>
<dbReference type="InterPro" id="IPR043128">
    <property type="entry name" value="Rev_trsase/Diguanyl_cyclase"/>
</dbReference>
<dbReference type="CDD" id="cd01949">
    <property type="entry name" value="GGDEF"/>
    <property type="match status" value="1"/>
</dbReference>
<feature type="domain" description="PAS" evidence="2">
    <location>
        <begin position="45"/>
        <end position="92"/>
    </location>
</feature>
<dbReference type="InterPro" id="IPR001610">
    <property type="entry name" value="PAC"/>
</dbReference>
<dbReference type="SUPFAM" id="SSF141868">
    <property type="entry name" value="EAL domain-like"/>
    <property type="match status" value="1"/>
</dbReference>
<evidence type="ECO:0000313" key="6">
    <source>
        <dbReference type="EMBL" id="GBF35046.1"/>
    </source>
</evidence>